<keyword evidence="1" id="KW-0472">Membrane</keyword>
<dbReference type="EnsemblBacteria" id="ACC84952">
    <property type="protein sequence ID" value="ACC84952"/>
    <property type="gene ID" value="Npun_AR069"/>
</dbReference>
<dbReference type="EMBL" id="CP001038">
    <property type="protein sequence ID" value="ACC84952.1"/>
    <property type="molecule type" value="Genomic_DNA"/>
</dbReference>
<accession>B2JAJ8</accession>
<organism evidence="2 3">
    <name type="scientific">Nostoc punctiforme (strain ATCC 29133 / PCC 73102)</name>
    <dbReference type="NCBI Taxonomy" id="63737"/>
    <lineage>
        <taxon>Bacteria</taxon>
        <taxon>Bacillati</taxon>
        <taxon>Cyanobacteriota</taxon>
        <taxon>Cyanophyceae</taxon>
        <taxon>Nostocales</taxon>
        <taxon>Nostocaceae</taxon>
        <taxon>Nostoc</taxon>
    </lineage>
</organism>
<evidence type="ECO:0000313" key="3">
    <source>
        <dbReference type="Proteomes" id="UP000001191"/>
    </source>
</evidence>
<sequence>MLPQSGTLTVFIQRVIYCGVALCICWINLLFTSCIVTSAADKPGCTLSQQPPAAKRARMTDTVKAKSPILATAKYLKPLIYRYNGISS</sequence>
<feature type="transmembrane region" description="Helical" evidence="1">
    <location>
        <begin position="12"/>
        <end position="31"/>
    </location>
</feature>
<gene>
    <name evidence="2" type="ordered locus">Npun_AR069</name>
</gene>
<proteinExistence type="predicted"/>
<geneLocation type="plasmid" evidence="2 3">
    <name>pNPUN01</name>
</geneLocation>
<name>B2JAJ8_NOSP7</name>
<dbReference type="AlphaFoldDB" id="B2JAJ8"/>
<evidence type="ECO:0000256" key="1">
    <source>
        <dbReference type="SAM" id="Phobius"/>
    </source>
</evidence>
<evidence type="ECO:0000313" key="2">
    <source>
        <dbReference type="EMBL" id="ACC84952.1"/>
    </source>
</evidence>
<keyword evidence="1" id="KW-0812">Transmembrane</keyword>
<dbReference type="KEGG" id="npu:Npun_AR069"/>
<dbReference type="HOGENOM" id="CLU_2465962_0_0_3"/>
<reference evidence="3" key="1">
    <citation type="submission" date="2008-04" db="EMBL/GenBank/DDBJ databases">
        <title>Complete sequence of plasmid 1 of Nostoc punctiforme ATCC 29133.</title>
        <authorList>
            <consortium name="US DOE Joint Genome Institute"/>
            <person name="Copeland A."/>
            <person name="Lucas S."/>
            <person name="Lapidus A."/>
            <person name="Glavina del Rio T."/>
            <person name="Dalin E."/>
            <person name="Tice H."/>
            <person name="Pitluck S."/>
            <person name="Chain P."/>
            <person name="Malfatti S."/>
            <person name="Shin M."/>
            <person name="Vergez L."/>
            <person name="Schmutz J."/>
            <person name="Larimer F."/>
            <person name="Land M."/>
            <person name="Hauser L."/>
            <person name="Kyrpides N."/>
            <person name="Kim E."/>
            <person name="Meeks J.C."/>
            <person name="Elhai J."/>
            <person name="Campbell E.L."/>
            <person name="Thiel T."/>
            <person name="Longmire J."/>
            <person name="Potts M."/>
            <person name="Atlas R."/>
        </authorList>
    </citation>
    <scope>NUCLEOTIDE SEQUENCE [LARGE SCALE GENOMIC DNA]</scope>
    <source>
        <strain evidence="3">ATCC 29133 / PCC 73102</strain>
        <plasmid evidence="3">Plasmid pNPUN01</plasmid>
    </source>
</reference>
<keyword evidence="3" id="KW-1185">Reference proteome</keyword>
<keyword evidence="2" id="KW-0614">Plasmid</keyword>
<dbReference type="Proteomes" id="UP000001191">
    <property type="component" value="Plasmid pNPUN01"/>
</dbReference>
<protein>
    <submittedName>
        <fullName evidence="2">Uncharacterized protein</fullName>
    </submittedName>
</protein>
<keyword evidence="1" id="KW-1133">Transmembrane helix</keyword>